<evidence type="ECO:0000256" key="3">
    <source>
        <dbReference type="ARBA" id="ARBA00023125"/>
    </source>
</evidence>
<dbReference type="Gene3D" id="1.10.10.10">
    <property type="entry name" value="Winged helix-like DNA-binding domain superfamily/Winged helix DNA-binding domain"/>
    <property type="match status" value="1"/>
</dbReference>
<dbReference type="InterPro" id="IPR036388">
    <property type="entry name" value="WH-like_DNA-bd_sf"/>
</dbReference>
<proteinExistence type="inferred from homology"/>
<dbReference type="InterPro" id="IPR058163">
    <property type="entry name" value="LysR-type_TF_proteobact-type"/>
</dbReference>
<dbReference type="Proteomes" id="UP000071778">
    <property type="component" value="Chromosome"/>
</dbReference>
<evidence type="ECO:0000313" key="7">
    <source>
        <dbReference type="Proteomes" id="UP000071778"/>
    </source>
</evidence>
<dbReference type="PATRIC" id="fig|279058.17.peg.1466"/>
<protein>
    <submittedName>
        <fullName evidence="6">Bacterial regulatory helix-turn-helix, lysR family protein</fullName>
    </submittedName>
</protein>
<name>A0A127PPC8_9BURK</name>
<dbReference type="Gene3D" id="3.40.190.290">
    <property type="match status" value="1"/>
</dbReference>
<dbReference type="AlphaFoldDB" id="A0A127PPC8"/>
<dbReference type="InterPro" id="IPR005119">
    <property type="entry name" value="LysR_subst-bd"/>
</dbReference>
<keyword evidence="7" id="KW-1185">Reference proteome</keyword>
<evidence type="ECO:0000256" key="1">
    <source>
        <dbReference type="ARBA" id="ARBA00009437"/>
    </source>
</evidence>
<evidence type="ECO:0000313" key="6">
    <source>
        <dbReference type="EMBL" id="AMP09162.1"/>
    </source>
</evidence>
<comment type="similarity">
    <text evidence="1">Belongs to the LysR transcriptional regulatory family.</text>
</comment>
<dbReference type="FunFam" id="1.10.10.10:FF:000001">
    <property type="entry name" value="LysR family transcriptional regulator"/>
    <property type="match status" value="1"/>
</dbReference>
<dbReference type="OrthoDB" id="9026421at2"/>
<evidence type="ECO:0000256" key="4">
    <source>
        <dbReference type="ARBA" id="ARBA00023163"/>
    </source>
</evidence>
<dbReference type="RefSeq" id="WP_061532773.1">
    <property type="nucleotide sequence ID" value="NZ_CP013233.1"/>
</dbReference>
<keyword evidence="2" id="KW-0805">Transcription regulation</keyword>
<dbReference type="PANTHER" id="PTHR30537:SF5">
    <property type="entry name" value="HTH-TYPE TRANSCRIPTIONAL ACTIVATOR TTDR-RELATED"/>
    <property type="match status" value="1"/>
</dbReference>
<dbReference type="Pfam" id="PF00126">
    <property type="entry name" value="HTH_1"/>
    <property type="match status" value="1"/>
</dbReference>
<dbReference type="CDD" id="cd08477">
    <property type="entry name" value="PBP2_CrgA_like_8"/>
    <property type="match status" value="1"/>
</dbReference>
<sequence length="297" mass="32638">MDKLAGMAMFVRVVEIGSFTAAASASGVSPTMVAKHIRTIEQRIGARLLHRTTRRQQLTEVGRLYYERCKRVLSEVDLAEASASELQTSPRGLIRLVAPVSFGSQSLTPVLADYLAAHPEVNVELTLDNRVADLINDGYELGLHIGHIDTVGLVARPLRPYRRILAAAPGYLAQHGQPEHPEQLEAHSCLGLSYWRHHDRWHLVGPDGQLCDVAVKGRFSSNQGSALRNAALHGAGIVLQPEALLADDIAAGRLLPVLPAWSYKPTPMYLIYAQDTRPTAKLRSVIDLLLKRFGLEQ</sequence>
<dbReference type="GO" id="GO:0006351">
    <property type="term" value="P:DNA-templated transcription"/>
    <property type="evidence" value="ECO:0007669"/>
    <property type="project" value="TreeGrafter"/>
</dbReference>
<dbReference type="PANTHER" id="PTHR30537">
    <property type="entry name" value="HTH-TYPE TRANSCRIPTIONAL REGULATOR"/>
    <property type="match status" value="1"/>
</dbReference>
<keyword evidence="4" id="KW-0804">Transcription</keyword>
<evidence type="ECO:0000259" key="5">
    <source>
        <dbReference type="PROSITE" id="PS50931"/>
    </source>
</evidence>
<keyword evidence="3" id="KW-0238">DNA-binding</keyword>
<evidence type="ECO:0000256" key="2">
    <source>
        <dbReference type="ARBA" id="ARBA00023015"/>
    </source>
</evidence>
<accession>A0A127PPC8</accession>
<dbReference type="FunFam" id="3.40.190.290:FF:000001">
    <property type="entry name" value="Transcriptional regulator, LysR family"/>
    <property type="match status" value="1"/>
</dbReference>
<dbReference type="Pfam" id="PF03466">
    <property type="entry name" value="LysR_substrate"/>
    <property type="match status" value="1"/>
</dbReference>
<organism evidence="6 7">
    <name type="scientific">Collimonas arenae</name>
    <dbReference type="NCBI Taxonomy" id="279058"/>
    <lineage>
        <taxon>Bacteria</taxon>
        <taxon>Pseudomonadati</taxon>
        <taxon>Pseudomonadota</taxon>
        <taxon>Betaproteobacteria</taxon>
        <taxon>Burkholderiales</taxon>
        <taxon>Oxalobacteraceae</taxon>
        <taxon>Collimonas</taxon>
    </lineage>
</organism>
<dbReference type="InterPro" id="IPR000847">
    <property type="entry name" value="LysR_HTH_N"/>
</dbReference>
<dbReference type="SUPFAM" id="SSF46785">
    <property type="entry name" value="Winged helix' DNA-binding domain"/>
    <property type="match status" value="1"/>
</dbReference>
<dbReference type="GO" id="GO:0043565">
    <property type="term" value="F:sequence-specific DNA binding"/>
    <property type="evidence" value="ECO:0007669"/>
    <property type="project" value="TreeGrafter"/>
</dbReference>
<dbReference type="InterPro" id="IPR036390">
    <property type="entry name" value="WH_DNA-bd_sf"/>
</dbReference>
<reference evidence="6 7" key="1">
    <citation type="submission" date="2015-11" db="EMBL/GenBank/DDBJ databases">
        <title>Exploring the genomic traits of fungus-feeding bacterial genus Collimonas.</title>
        <authorList>
            <person name="Song C."/>
            <person name="Schmidt R."/>
            <person name="de Jager V."/>
            <person name="Krzyzanowska D."/>
            <person name="Jongedijk E."/>
            <person name="Cankar K."/>
            <person name="Beekwilder J."/>
            <person name="van Veen A."/>
            <person name="de Boer W."/>
            <person name="van Veen J.A."/>
            <person name="Garbeva P."/>
        </authorList>
    </citation>
    <scope>NUCLEOTIDE SEQUENCE [LARGE SCALE GENOMIC DNA]</scope>
    <source>
        <strain evidence="6 7">Ter282</strain>
    </source>
</reference>
<gene>
    <name evidence="6" type="ORF">CAter282_1371</name>
</gene>
<dbReference type="PROSITE" id="PS50931">
    <property type="entry name" value="HTH_LYSR"/>
    <property type="match status" value="1"/>
</dbReference>
<dbReference type="GO" id="GO:0003700">
    <property type="term" value="F:DNA-binding transcription factor activity"/>
    <property type="evidence" value="ECO:0007669"/>
    <property type="project" value="InterPro"/>
</dbReference>
<feature type="domain" description="HTH lysR-type" evidence="5">
    <location>
        <begin position="1"/>
        <end position="59"/>
    </location>
</feature>
<dbReference type="EMBL" id="CP013235">
    <property type="protein sequence ID" value="AMP09162.1"/>
    <property type="molecule type" value="Genomic_DNA"/>
</dbReference>
<dbReference type="SUPFAM" id="SSF53850">
    <property type="entry name" value="Periplasmic binding protein-like II"/>
    <property type="match status" value="1"/>
</dbReference>